<dbReference type="InterPro" id="IPR058816">
    <property type="entry name" value="PH_39"/>
</dbReference>
<name>L1NA48_9PORP</name>
<dbReference type="eggNOG" id="ENOG5030M70">
    <property type="taxonomic scope" value="Bacteria"/>
</dbReference>
<dbReference type="InterPro" id="IPR009677">
    <property type="entry name" value="DUF1266"/>
</dbReference>
<reference evidence="3 4" key="1">
    <citation type="submission" date="2012-05" db="EMBL/GenBank/DDBJ databases">
        <authorList>
            <person name="Weinstock G."/>
            <person name="Sodergren E."/>
            <person name="Lobos E.A."/>
            <person name="Fulton L."/>
            <person name="Fulton R."/>
            <person name="Courtney L."/>
            <person name="Fronick C."/>
            <person name="O'Laughlin M."/>
            <person name="Godfrey J."/>
            <person name="Wilson R.M."/>
            <person name="Miner T."/>
            <person name="Farmer C."/>
            <person name="Delehaunty K."/>
            <person name="Cordes M."/>
            <person name="Minx P."/>
            <person name="Tomlinson C."/>
            <person name="Chen J."/>
            <person name="Wollam A."/>
            <person name="Pepin K.H."/>
            <person name="Bhonagiri V."/>
            <person name="Zhang X."/>
            <person name="Suruliraj S."/>
            <person name="Warren W."/>
            <person name="Mitreva M."/>
            <person name="Mardis E.R."/>
            <person name="Wilson R.K."/>
        </authorList>
    </citation>
    <scope>NUCLEOTIDE SEQUENCE [LARGE SCALE GENOMIC DNA]</scope>
    <source>
        <strain evidence="3 4">F0037</strain>
    </source>
</reference>
<dbReference type="RefSeq" id="WP_005467698.1">
    <property type="nucleotide sequence ID" value="NZ_KB291032.1"/>
</dbReference>
<evidence type="ECO:0000259" key="2">
    <source>
        <dbReference type="Pfam" id="PF26565"/>
    </source>
</evidence>
<dbReference type="Pfam" id="PF06889">
    <property type="entry name" value="DUF1266"/>
    <property type="match status" value="1"/>
</dbReference>
<accession>L1NA48</accession>
<feature type="domain" description="PH" evidence="2">
    <location>
        <begin position="321"/>
        <end position="494"/>
    </location>
</feature>
<organism evidence="3 4">
    <name type="scientific">Porphyromonas catoniae F0037</name>
    <dbReference type="NCBI Taxonomy" id="1127696"/>
    <lineage>
        <taxon>Bacteria</taxon>
        <taxon>Pseudomonadati</taxon>
        <taxon>Bacteroidota</taxon>
        <taxon>Bacteroidia</taxon>
        <taxon>Bacteroidales</taxon>
        <taxon>Porphyromonadaceae</taxon>
        <taxon>Porphyromonas</taxon>
    </lineage>
</organism>
<sequence>MQSKYTLLSSVYRYQPFMRTVLNPEAIAQDLLETAPAYLLRFKDQIVEALRSNYGVRSAETTLEILRDLDEESYVVLPAYSILFEMYREYGKELRSEGLRGRALEKYASTAEIKKTLEHFHEGEIPVIMDGSQPVSLVVAVGNELRSLLAPESKQGEKLLGFFEEYQTFLVASEGLPFLAFNYSRMVDIIASAGNVGYLSEDEVGELLEHIGGHAERLFSSWNAFWASAIVGKAWQAYGSGAKGKYIIEAKDYTLGIYGLASMQATPFKLFGLWEGSDIEALKALLAPLVDTKAEEELGRKARVQLDERRAYLSKRGITLELEGKALQLAEVCFLRPARASGLAYYLKEEGLTRELVFPQDDEGCDYNFWSPLTKWQRKMKIVFEADEVPFMYAKRHIFTNKWIYRVRHKSLFFKELDRIEWREADFSFMPSGAGWISCKLQGGIFADLLFGKERIPDKTTWQIRSMKDVELAEILTEDLTNFRTAFAELVARFSK</sequence>
<dbReference type="EMBL" id="AMEQ01000040">
    <property type="protein sequence ID" value="EKY00248.1"/>
    <property type="molecule type" value="Genomic_DNA"/>
</dbReference>
<feature type="domain" description="DUF1266" evidence="1">
    <location>
        <begin position="50"/>
        <end position="269"/>
    </location>
</feature>
<dbReference type="PATRIC" id="fig|1127696.3.peg.1424"/>
<gene>
    <name evidence="3" type="ORF">HMPREF9134_01579</name>
</gene>
<comment type="caution">
    <text evidence="3">The sequence shown here is derived from an EMBL/GenBank/DDBJ whole genome shotgun (WGS) entry which is preliminary data.</text>
</comment>
<dbReference type="Proteomes" id="UP000010408">
    <property type="component" value="Unassembled WGS sequence"/>
</dbReference>
<dbReference type="HOGENOM" id="CLU_549623_0_0_10"/>
<dbReference type="Pfam" id="PF26565">
    <property type="entry name" value="PH_39"/>
    <property type="match status" value="1"/>
</dbReference>
<protein>
    <submittedName>
        <fullName evidence="3">Uncharacterized protein</fullName>
    </submittedName>
</protein>
<evidence type="ECO:0000313" key="4">
    <source>
        <dbReference type="Proteomes" id="UP000010408"/>
    </source>
</evidence>
<proteinExistence type="predicted"/>
<evidence type="ECO:0000259" key="1">
    <source>
        <dbReference type="Pfam" id="PF06889"/>
    </source>
</evidence>
<evidence type="ECO:0000313" key="3">
    <source>
        <dbReference type="EMBL" id="EKY00248.1"/>
    </source>
</evidence>
<dbReference type="AlphaFoldDB" id="L1NA48"/>